<keyword evidence="2" id="KW-1185">Reference proteome</keyword>
<dbReference type="InterPro" id="IPR029058">
    <property type="entry name" value="AB_hydrolase_fold"/>
</dbReference>
<dbReference type="SUPFAM" id="SSF53474">
    <property type="entry name" value="alpha/beta-Hydrolases"/>
    <property type="match status" value="1"/>
</dbReference>
<evidence type="ECO:0000313" key="1">
    <source>
        <dbReference type="EMBL" id="MEJ8853118.1"/>
    </source>
</evidence>
<dbReference type="EMBL" id="JBBKZS010000001">
    <property type="protein sequence ID" value="MEJ8853118.1"/>
    <property type="molecule type" value="Genomic_DNA"/>
</dbReference>
<evidence type="ECO:0000313" key="2">
    <source>
        <dbReference type="Proteomes" id="UP001367030"/>
    </source>
</evidence>
<gene>
    <name evidence="1" type="ORF">WKW79_00970</name>
</gene>
<dbReference type="Pfam" id="PF03583">
    <property type="entry name" value="LIP"/>
    <property type="match status" value="1"/>
</dbReference>
<dbReference type="PANTHER" id="PTHR34853:SF1">
    <property type="entry name" value="LIPASE 5"/>
    <property type="match status" value="1"/>
</dbReference>
<reference evidence="1 2" key="1">
    <citation type="submission" date="2024-03" db="EMBL/GenBank/DDBJ databases">
        <title>Novel species of the genus Variovorax.</title>
        <authorList>
            <person name="Liu Q."/>
            <person name="Xin Y.-H."/>
        </authorList>
    </citation>
    <scope>NUCLEOTIDE SEQUENCE [LARGE SCALE GENOMIC DNA]</scope>
    <source>
        <strain evidence="1 2">KACC 18901</strain>
    </source>
</reference>
<dbReference type="RefSeq" id="WP_340333227.1">
    <property type="nucleotide sequence ID" value="NZ_JBBKZS010000001.1"/>
</dbReference>
<dbReference type="Proteomes" id="UP001367030">
    <property type="component" value="Unassembled WGS sequence"/>
</dbReference>
<dbReference type="PANTHER" id="PTHR34853">
    <property type="match status" value="1"/>
</dbReference>
<name>A0ABU8X288_9BURK</name>
<dbReference type="InterPro" id="IPR005152">
    <property type="entry name" value="Lipase_secreted"/>
</dbReference>
<organism evidence="1 2">
    <name type="scientific">Variovorax robiniae</name>
    <dbReference type="NCBI Taxonomy" id="1836199"/>
    <lineage>
        <taxon>Bacteria</taxon>
        <taxon>Pseudomonadati</taxon>
        <taxon>Pseudomonadota</taxon>
        <taxon>Betaproteobacteria</taxon>
        <taxon>Burkholderiales</taxon>
        <taxon>Comamonadaceae</taxon>
        <taxon>Variovorax</taxon>
    </lineage>
</organism>
<proteinExistence type="predicted"/>
<dbReference type="PIRSF" id="PIRSF029171">
    <property type="entry name" value="Esterase_LipA"/>
    <property type="match status" value="1"/>
</dbReference>
<accession>A0ABU8X288</accession>
<sequence length="412" mass="43280">MKKPSLSQRRRLIPAHFQPLLRALIAAAGIGLLHTGTSAQTAFYATPAAGQIGPPGTLLRSEPMHWGVPPGAHAWRILYASTGLHGKPIAVSGMVVAPDGAAPATGRPVVAWAHPTSGVVPRCAPSLAWSAMRSIQGLPEMLARGEVVVATDYPGLGTQGPHPYLVGASAGAAVLDSVRAARQLQEAHAGSRFAAWGHSQGGHAVLFAGLMAARYAPELQLVGVAAAAPATDLETLMRDDFDSTGGRNLTAMTLWSWSRVYGAPIQAVVAPSAMPTVDALADECIESIYDVLRRQHTGKGLAKTFLTVPDITRVEPWQTLMRDNIPGPLPPNMPLMLVQGDADTLVLPQVTTSYMRKLCARGSNVTMLTVHGDGHGFVARDAAPQAVGWIADRFAGRPVRNDCAAVNVAVTS</sequence>
<comment type="caution">
    <text evidence="1">The sequence shown here is derived from an EMBL/GenBank/DDBJ whole genome shotgun (WGS) entry which is preliminary data.</text>
</comment>
<dbReference type="Gene3D" id="3.40.50.1820">
    <property type="entry name" value="alpha/beta hydrolase"/>
    <property type="match status" value="2"/>
</dbReference>
<protein>
    <submittedName>
        <fullName evidence="1">Lipase family protein</fullName>
    </submittedName>
</protein>